<dbReference type="OrthoDB" id="3972722at2759"/>
<gene>
    <name evidence="2" type="ORF">HANVADRAFT_52207</name>
</gene>
<feature type="compositionally biased region" description="Low complexity" evidence="1">
    <location>
        <begin position="1"/>
        <end position="25"/>
    </location>
</feature>
<accession>A0A1B7TFF4</accession>
<reference evidence="3" key="1">
    <citation type="journal article" date="2016" name="Proc. Natl. Acad. Sci. U.S.A.">
        <title>Comparative genomics of biotechnologically important yeasts.</title>
        <authorList>
            <person name="Riley R."/>
            <person name="Haridas S."/>
            <person name="Wolfe K.H."/>
            <person name="Lopes M.R."/>
            <person name="Hittinger C.T."/>
            <person name="Goeker M."/>
            <person name="Salamov A.A."/>
            <person name="Wisecaver J.H."/>
            <person name="Long T.M."/>
            <person name="Calvey C.H."/>
            <person name="Aerts A.L."/>
            <person name="Barry K.W."/>
            <person name="Choi C."/>
            <person name="Clum A."/>
            <person name="Coughlan A.Y."/>
            <person name="Deshpande S."/>
            <person name="Douglass A.P."/>
            <person name="Hanson S.J."/>
            <person name="Klenk H.-P."/>
            <person name="LaButti K.M."/>
            <person name="Lapidus A."/>
            <person name="Lindquist E.A."/>
            <person name="Lipzen A.M."/>
            <person name="Meier-Kolthoff J.P."/>
            <person name="Ohm R.A."/>
            <person name="Otillar R.P."/>
            <person name="Pangilinan J.L."/>
            <person name="Peng Y."/>
            <person name="Rokas A."/>
            <person name="Rosa C.A."/>
            <person name="Scheuner C."/>
            <person name="Sibirny A.A."/>
            <person name="Slot J.C."/>
            <person name="Stielow J.B."/>
            <person name="Sun H."/>
            <person name="Kurtzman C.P."/>
            <person name="Blackwell M."/>
            <person name="Grigoriev I.V."/>
            <person name="Jeffries T.W."/>
        </authorList>
    </citation>
    <scope>NUCLEOTIDE SEQUENCE [LARGE SCALE GENOMIC DNA]</scope>
    <source>
        <strain evidence="3">NRRL Y-1626</strain>
    </source>
</reference>
<organism evidence="2 3">
    <name type="scientific">Hanseniaspora valbyensis NRRL Y-1626</name>
    <dbReference type="NCBI Taxonomy" id="766949"/>
    <lineage>
        <taxon>Eukaryota</taxon>
        <taxon>Fungi</taxon>
        <taxon>Dikarya</taxon>
        <taxon>Ascomycota</taxon>
        <taxon>Saccharomycotina</taxon>
        <taxon>Saccharomycetes</taxon>
        <taxon>Saccharomycodales</taxon>
        <taxon>Saccharomycodaceae</taxon>
        <taxon>Hanseniaspora</taxon>
    </lineage>
</organism>
<proteinExistence type="predicted"/>
<evidence type="ECO:0000313" key="2">
    <source>
        <dbReference type="EMBL" id="OBA27454.1"/>
    </source>
</evidence>
<evidence type="ECO:0000313" key="3">
    <source>
        <dbReference type="Proteomes" id="UP000092321"/>
    </source>
</evidence>
<feature type="region of interest" description="Disordered" evidence="1">
    <location>
        <begin position="1"/>
        <end position="33"/>
    </location>
</feature>
<protein>
    <submittedName>
        <fullName evidence="2">Uncharacterized protein</fullName>
    </submittedName>
</protein>
<name>A0A1B7TFF4_9ASCO</name>
<dbReference type="Proteomes" id="UP000092321">
    <property type="component" value="Unassembled WGS sequence"/>
</dbReference>
<dbReference type="EMBL" id="LXPE01000008">
    <property type="protein sequence ID" value="OBA27454.1"/>
    <property type="molecule type" value="Genomic_DNA"/>
</dbReference>
<evidence type="ECO:0000256" key="1">
    <source>
        <dbReference type="SAM" id="MobiDB-lite"/>
    </source>
</evidence>
<dbReference type="AlphaFoldDB" id="A0A1B7TFF4"/>
<comment type="caution">
    <text evidence="2">The sequence shown here is derived from an EMBL/GenBank/DDBJ whole genome shotgun (WGS) entry which is preliminary data.</text>
</comment>
<keyword evidence="3" id="KW-1185">Reference proteome</keyword>
<sequence>MSNITPPNTTNEASSNSTASKSGNKLVSYKLTPPTDKPINPLINPDIGERIKRIKLSKDYPDFLPWVHTNPKINNIYLNNLINGYTTSDLLSKNPLNDDRKMYITTNSNSNGNNTSTTSLGENESGFKLFKINHDADHINGPTGNADTLSNGNNSTNDDTLDLNSVLDNVMVSFKSIRHFRDNKANNTKLSSNFSKKSIENELSDPTVFVNFINSIINESNQKNIFISESVIQKIKQLECNDWTQHMITVLDEIFSSSETNELFNAKFYIYWRLFNIMVHDLEVLQIELFYLNWLLPFISKTQPLLSNGSIINEKLPIIKFITLEVVLNFLPKNSNVILNNLLKNLMLLLLPKENKFSAIINDKLIIPMIVELFNKKNLKNFKLMNETNNDINDDENAKLLFLSNLEKKNDDWISLYNYLKDIPSINLEKLSEVQMWNESIALKYLFILPKQSQDSTIEETVLVDHGIKLTPNYKLILTQEYDPENIFAHSILRIISDNRLKFINTFKFYEDIQEFSMNSKFQEEKYWSILITVVLKSKNDFNMISLISLTNYLISFRKLNINNFFLKLISSGVLHNVYIEKFGQFLINLNVFNNLKQYDSTLSKYFKNLFDDYNSNKLKELVFDEASNNDDDDDNNNNIVISVLIERSNNFLNKLLYEDVTSYERINTAECQFIKKYKGQYQNFWVYIDNILQNDKVVSFKAFKLILDYIIAYSPNREMLDFNLIFDYYMRLEQSMILKDLQFSEAKDLKLQYDFDISMATNNIATFMATDNNIYDFRQNWKILANIYKEDRNVFFKLMTYEDNKQNNILSYNLLKENIPHSISNLKDEVFNHGTLQQFLTKTFREYFHNNNNTQSLTNIKLIKFKFAKTFNNYIPYFIKRLKLDSHNSDTSFFQKLILLINDDLLNIEVLFNRLSIDDIVKFINHMVKIEDKYPLTRYQISCWILKNDDIIIKILNNKNMNMPVSCFLVNRFIKDKFALISKWLINEKALLCDFLNIDYNDWFLKLNEENIFTQLIYKLNFTNFQYMKLLLNEFINNLNIEEIMNIIENLHGDFIIKNFLIIDFNTIEDFGNHLLNELLNKMLDYKNDKLLIHLINNNIKLNEHCLKNFTISQTNLKKIITKLSSIKQNNDQASLEKIFQVMLLYNIKDIKLNIKNNNVNKNGSVNNTNGSSNGMSLKNRILACLVNDKLHLDNDTYTSELKEETCDAEFICIDQPVEVIYLRSNK</sequence>